<accession>A0A4R1B363</accession>
<dbReference type="GO" id="GO:0046983">
    <property type="term" value="F:protein dimerization activity"/>
    <property type="evidence" value="ECO:0007669"/>
    <property type="project" value="InterPro"/>
</dbReference>
<comment type="caution">
    <text evidence="2">The sequence shown here is derived from an EMBL/GenBank/DDBJ whole genome shotgun (WGS) entry which is preliminary data.</text>
</comment>
<protein>
    <submittedName>
        <fullName evidence="2">DNA-binding anti-repressor SinI</fullName>
    </submittedName>
</protein>
<evidence type="ECO:0000313" key="2">
    <source>
        <dbReference type="EMBL" id="TCJ05791.1"/>
    </source>
</evidence>
<dbReference type="EMBL" id="SJTH01000003">
    <property type="protein sequence ID" value="TCJ05791.1"/>
    <property type="molecule type" value="Genomic_DNA"/>
</dbReference>
<name>A0A4R1B363_9BACI</name>
<dbReference type="OrthoDB" id="2721940at2"/>
<dbReference type="Proteomes" id="UP000293846">
    <property type="component" value="Unassembled WGS sequence"/>
</dbReference>
<dbReference type="AlphaFoldDB" id="A0A4R1B363"/>
<dbReference type="Pfam" id="PF08671">
    <property type="entry name" value="SinI"/>
    <property type="match status" value="1"/>
</dbReference>
<feature type="domain" description="Sin" evidence="1">
    <location>
        <begin position="22"/>
        <end position="60"/>
    </location>
</feature>
<evidence type="ECO:0000259" key="1">
    <source>
        <dbReference type="PROSITE" id="PS51500"/>
    </source>
</evidence>
<keyword evidence="2" id="KW-0238">DNA-binding</keyword>
<reference evidence="2 3" key="1">
    <citation type="submission" date="2019-03" db="EMBL/GenBank/DDBJ databases">
        <authorList>
            <person name="Jensen L."/>
            <person name="Storgaard J."/>
            <person name="Sulaj E."/>
            <person name="Schramm A."/>
            <person name="Marshall I.P.G."/>
        </authorList>
    </citation>
    <scope>NUCLEOTIDE SEQUENCE [LARGE SCALE GENOMIC DNA]</scope>
    <source>
        <strain evidence="2 3">2017H2G3</strain>
    </source>
</reference>
<dbReference type="PROSITE" id="PS51500">
    <property type="entry name" value="SIN"/>
    <property type="match status" value="1"/>
</dbReference>
<keyword evidence="3" id="KW-1185">Reference proteome</keyword>
<dbReference type="GO" id="GO:0003677">
    <property type="term" value="F:DNA binding"/>
    <property type="evidence" value="ECO:0007669"/>
    <property type="project" value="UniProtKB-KW"/>
</dbReference>
<dbReference type="InterPro" id="IPR036281">
    <property type="entry name" value="SinR/SinI_dimer_dom_sf"/>
</dbReference>
<proteinExistence type="predicted"/>
<gene>
    <name evidence="2" type="primary">sinI</name>
    <name evidence="2" type="ORF">E0Y62_03720</name>
</gene>
<sequence>MGEVNKNRLSSIRFLFGGNIVFETKIEVTEIDKEWLQLIIEAKNLGIEKKEILDYLNQKI</sequence>
<evidence type="ECO:0000313" key="3">
    <source>
        <dbReference type="Proteomes" id="UP000293846"/>
    </source>
</evidence>
<dbReference type="InterPro" id="IPR010981">
    <property type="entry name" value="SinR/SinI_dimer_dom"/>
</dbReference>
<dbReference type="GO" id="GO:0006355">
    <property type="term" value="P:regulation of DNA-templated transcription"/>
    <property type="evidence" value="ECO:0007669"/>
    <property type="project" value="InterPro"/>
</dbReference>
<dbReference type="SUPFAM" id="SSF47406">
    <property type="entry name" value="SinR repressor dimerisation domain-like"/>
    <property type="match status" value="1"/>
</dbReference>
<organism evidence="2 3">
    <name type="scientific">Cytobacillus praedii</name>
    <dbReference type="NCBI Taxonomy" id="1742358"/>
    <lineage>
        <taxon>Bacteria</taxon>
        <taxon>Bacillati</taxon>
        <taxon>Bacillota</taxon>
        <taxon>Bacilli</taxon>
        <taxon>Bacillales</taxon>
        <taxon>Bacillaceae</taxon>
        <taxon>Cytobacillus</taxon>
    </lineage>
</organism>